<comment type="caution">
    <text evidence="1">The sequence shown here is derived from an EMBL/GenBank/DDBJ whole genome shotgun (WGS) entry which is preliminary data.</text>
</comment>
<dbReference type="Proteomes" id="UP001179280">
    <property type="component" value="Unassembled WGS sequence"/>
</dbReference>
<dbReference type="RefSeq" id="WP_204466390.1">
    <property type="nucleotide sequence ID" value="NZ_JAFBCV010000006.1"/>
</dbReference>
<reference evidence="1" key="1">
    <citation type="submission" date="2021-01" db="EMBL/GenBank/DDBJ databases">
        <title>Genomic Encyclopedia of Type Strains, Phase IV (KMG-IV): sequencing the most valuable type-strain genomes for metagenomic binning, comparative biology and taxonomic classification.</title>
        <authorList>
            <person name="Goeker M."/>
        </authorList>
    </citation>
    <scope>NUCLEOTIDE SEQUENCE</scope>
    <source>
        <strain evidence="1">DSM 21943</strain>
    </source>
</reference>
<organism evidence="1 2">
    <name type="scientific">Shouchella xiaoxiensis</name>
    <dbReference type="NCBI Taxonomy" id="766895"/>
    <lineage>
        <taxon>Bacteria</taxon>
        <taxon>Bacillati</taxon>
        <taxon>Bacillota</taxon>
        <taxon>Bacilli</taxon>
        <taxon>Bacillales</taxon>
        <taxon>Bacillaceae</taxon>
        <taxon>Shouchella</taxon>
    </lineage>
</organism>
<evidence type="ECO:0000313" key="1">
    <source>
        <dbReference type="EMBL" id="MBM7839050.1"/>
    </source>
</evidence>
<evidence type="ECO:0000313" key="2">
    <source>
        <dbReference type="Proteomes" id="UP001179280"/>
    </source>
</evidence>
<dbReference type="Pfam" id="PF26325">
    <property type="entry name" value="YhjD"/>
    <property type="match status" value="1"/>
</dbReference>
<accession>A0ABS2SU45</accession>
<keyword evidence="2" id="KW-1185">Reference proteome</keyword>
<sequence length="135" mass="15798">MSYELEAEALFGVDRPRQTTLVDTVVAFIYIRLAKQILVKDLENFEKGLVPVKYPDVYLRRLRASLACLSEDLHQTKRFFLEHSIRVTETPTDVHESSVLYQYWIGGQTGFTGSSAHVMRKQVKRYVQYYFTERV</sequence>
<gene>
    <name evidence="1" type="ORF">JOC54_002320</name>
</gene>
<protein>
    <submittedName>
        <fullName evidence="1">Uncharacterized protein</fullName>
    </submittedName>
</protein>
<name>A0ABS2SU45_9BACI</name>
<proteinExistence type="predicted"/>
<dbReference type="EMBL" id="JAFBCV010000006">
    <property type="protein sequence ID" value="MBM7839050.1"/>
    <property type="molecule type" value="Genomic_DNA"/>
</dbReference>
<dbReference type="InterPro" id="IPR058600">
    <property type="entry name" value="YhjD-like"/>
</dbReference>